<dbReference type="KEGG" id="mde:109611764"/>
<evidence type="ECO:0000313" key="5">
    <source>
        <dbReference type="RefSeq" id="XP_019890542.2"/>
    </source>
</evidence>
<dbReference type="VEuPathDB" id="VectorBase:MDOMA2_006678"/>
<reference evidence="5" key="1">
    <citation type="submission" date="2025-08" db="UniProtKB">
        <authorList>
            <consortium name="RefSeq"/>
        </authorList>
    </citation>
    <scope>IDENTIFICATION</scope>
    <source>
        <strain evidence="5">Aabys</strain>
        <tissue evidence="5">Whole body</tissue>
    </source>
</reference>
<proteinExistence type="predicted"/>
<name>A0A9J7DEP6_MUSDO</name>
<keyword evidence="2" id="KW-1133">Transmembrane helix</keyword>
<dbReference type="CDD" id="cd00117">
    <property type="entry name" value="TFP"/>
    <property type="match status" value="1"/>
</dbReference>
<dbReference type="OrthoDB" id="8024131at2759"/>
<gene>
    <name evidence="5" type="primary">LOC109611764</name>
</gene>
<feature type="region of interest" description="Disordered" evidence="1">
    <location>
        <begin position="183"/>
        <end position="205"/>
    </location>
</feature>
<keyword evidence="2" id="KW-0472">Membrane</keyword>
<feature type="transmembrane region" description="Helical" evidence="2">
    <location>
        <begin position="122"/>
        <end position="144"/>
    </location>
</feature>
<dbReference type="InterPro" id="IPR045860">
    <property type="entry name" value="Snake_toxin-like_sf"/>
</dbReference>
<evidence type="ECO:0000313" key="4">
    <source>
        <dbReference type="Proteomes" id="UP001652621"/>
    </source>
</evidence>
<dbReference type="Proteomes" id="UP001652621">
    <property type="component" value="Unplaced"/>
</dbReference>
<keyword evidence="3" id="KW-0732">Signal</keyword>
<feature type="chain" id="PRO_5046177018" evidence="3">
    <location>
        <begin position="21"/>
        <end position="205"/>
    </location>
</feature>
<feature type="signal peptide" evidence="3">
    <location>
        <begin position="1"/>
        <end position="20"/>
    </location>
</feature>
<evidence type="ECO:0000256" key="1">
    <source>
        <dbReference type="SAM" id="MobiDB-lite"/>
    </source>
</evidence>
<dbReference type="RefSeq" id="XP_019890542.2">
    <property type="nucleotide sequence ID" value="XM_020034983.2"/>
</dbReference>
<dbReference type="AlphaFoldDB" id="A0A9J7DEP6"/>
<keyword evidence="4" id="KW-1185">Reference proteome</keyword>
<organism evidence="4 5">
    <name type="scientific">Musca domestica</name>
    <name type="common">House fly</name>
    <dbReference type="NCBI Taxonomy" id="7370"/>
    <lineage>
        <taxon>Eukaryota</taxon>
        <taxon>Metazoa</taxon>
        <taxon>Ecdysozoa</taxon>
        <taxon>Arthropoda</taxon>
        <taxon>Hexapoda</taxon>
        <taxon>Insecta</taxon>
        <taxon>Pterygota</taxon>
        <taxon>Neoptera</taxon>
        <taxon>Endopterygota</taxon>
        <taxon>Diptera</taxon>
        <taxon>Brachycera</taxon>
        <taxon>Muscomorpha</taxon>
        <taxon>Muscoidea</taxon>
        <taxon>Muscidae</taxon>
        <taxon>Musca</taxon>
    </lineage>
</organism>
<protein>
    <submittedName>
        <fullName evidence="5">Uncharacterized protein LOC109611764</fullName>
    </submittedName>
</protein>
<keyword evidence="2" id="KW-0812">Transmembrane</keyword>
<accession>A0A9J7DEP6</accession>
<evidence type="ECO:0000256" key="2">
    <source>
        <dbReference type="SAM" id="Phobius"/>
    </source>
</evidence>
<dbReference type="SUPFAM" id="SSF57302">
    <property type="entry name" value="Snake toxin-like"/>
    <property type="match status" value="1"/>
</dbReference>
<evidence type="ECO:0000256" key="3">
    <source>
        <dbReference type="SAM" id="SignalP"/>
    </source>
</evidence>
<sequence>MVSLKLLVTVLLLLQNPIEGWSLKCHDCTNQINDKCSHIPSADDPLFLLECPPSSSMCVIQSGRGENGVQALARYCAPPNWSCTAEFFSCTTNGCNYLNDTEVLQVQAQSGYVIQVTPMELIMVNIYGLGAIVMLSLVLVIWVISKCCGKIDENPTTDADSEVADLSFVDNLFVHLDIEENEDSMEEEWTEHEMENEAEEEEVPL</sequence>
<dbReference type="GeneID" id="109611764"/>